<sequence length="170" mass="19615">MVMALWSHERDALWRRVITTKYGSELAGWFTVATTEPYRADAFSELYRLARDKNALVATHMQVRLDSAHWSLDFIRDVQDWELESITSFLDLLYSTKVRGSGEDPMCWLPSPQKGFKRNGETVNHLLLHCPFSKEVWDLVFALFGVQWVMPRVAGRFASLLAGMFWEAPA</sequence>
<dbReference type="EMBL" id="OIVN01001202">
    <property type="protein sequence ID" value="SPC91075.1"/>
    <property type="molecule type" value="Genomic_DNA"/>
</dbReference>
<gene>
    <name evidence="1" type="ORF">FSB_LOCUS18957</name>
</gene>
<reference evidence="1" key="1">
    <citation type="submission" date="2018-02" db="EMBL/GenBank/DDBJ databases">
        <authorList>
            <person name="Cohen D.B."/>
            <person name="Kent A.D."/>
        </authorList>
    </citation>
    <scope>NUCLEOTIDE SEQUENCE</scope>
</reference>
<accession>A0A2N9FV80</accession>
<proteinExistence type="predicted"/>
<evidence type="ECO:0008006" key="2">
    <source>
        <dbReference type="Google" id="ProtNLM"/>
    </source>
</evidence>
<organism evidence="1">
    <name type="scientific">Fagus sylvatica</name>
    <name type="common">Beechnut</name>
    <dbReference type="NCBI Taxonomy" id="28930"/>
    <lineage>
        <taxon>Eukaryota</taxon>
        <taxon>Viridiplantae</taxon>
        <taxon>Streptophyta</taxon>
        <taxon>Embryophyta</taxon>
        <taxon>Tracheophyta</taxon>
        <taxon>Spermatophyta</taxon>
        <taxon>Magnoliopsida</taxon>
        <taxon>eudicotyledons</taxon>
        <taxon>Gunneridae</taxon>
        <taxon>Pentapetalae</taxon>
        <taxon>rosids</taxon>
        <taxon>fabids</taxon>
        <taxon>Fagales</taxon>
        <taxon>Fagaceae</taxon>
        <taxon>Fagus</taxon>
    </lineage>
</organism>
<evidence type="ECO:0000313" key="1">
    <source>
        <dbReference type="EMBL" id="SPC91075.1"/>
    </source>
</evidence>
<name>A0A2N9FV80_FAGSY</name>
<protein>
    <recommendedName>
        <fullName evidence="2">Reverse transcriptase zinc-binding domain-containing protein</fullName>
    </recommendedName>
</protein>
<dbReference type="AlphaFoldDB" id="A0A2N9FV80"/>